<keyword evidence="2" id="KW-0808">Transferase</keyword>
<gene>
    <name evidence="5" type="ORF">NG821_01100</name>
</gene>
<dbReference type="RefSeq" id="WP_252759857.1">
    <property type="nucleotide sequence ID" value="NZ_JAMXLY010000002.1"/>
</dbReference>
<reference evidence="5 6" key="1">
    <citation type="submission" date="2022-06" db="EMBL/GenBank/DDBJ databases">
        <title>A taxonomic note on the genus Prevotella: Description of four novel genera and emended description of the genera Hallella and Xylanibacter.</title>
        <authorList>
            <person name="Hitch T.C.A."/>
        </authorList>
    </citation>
    <scope>NUCLEOTIDE SEQUENCE [LARGE SCALE GENOMIC DNA]</scope>
    <source>
        <strain evidence="5 6">DSM 100619</strain>
    </source>
</reference>
<proteinExistence type="inferred from homology"/>
<evidence type="ECO:0000256" key="2">
    <source>
        <dbReference type="ARBA" id="ARBA00022679"/>
    </source>
</evidence>
<dbReference type="EMBL" id="JAMXLY010000002">
    <property type="protein sequence ID" value="MCO6024454.1"/>
    <property type="molecule type" value="Genomic_DNA"/>
</dbReference>
<dbReference type="InterPro" id="IPR052028">
    <property type="entry name" value="HipA_Ser/Thr_kinase"/>
</dbReference>
<comment type="caution">
    <text evidence="5">The sequence shown here is derived from an EMBL/GenBank/DDBJ whole genome shotgun (WGS) entry which is preliminary data.</text>
</comment>
<protein>
    <submittedName>
        <fullName evidence="5">HipA domain-containing protein</fullName>
    </submittedName>
</protein>
<evidence type="ECO:0000256" key="1">
    <source>
        <dbReference type="ARBA" id="ARBA00010164"/>
    </source>
</evidence>
<comment type="similarity">
    <text evidence="1">Belongs to the HipA Ser/Thr kinase family.</text>
</comment>
<accession>A0ABT1BU08</accession>
<organism evidence="5 6">
    <name type="scientific">Segatella cerevisiae</name>
    <dbReference type="NCBI Taxonomy" id="2053716"/>
    <lineage>
        <taxon>Bacteria</taxon>
        <taxon>Pseudomonadati</taxon>
        <taxon>Bacteroidota</taxon>
        <taxon>Bacteroidia</taxon>
        <taxon>Bacteroidales</taxon>
        <taxon>Prevotellaceae</taxon>
        <taxon>Segatella</taxon>
    </lineage>
</organism>
<feature type="domain" description="HipA-like C-terminal" evidence="4">
    <location>
        <begin position="54"/>
        <end position="277"/>
    </location>
</feature>
<name>A0ABT1BU08_9BACT</name>
<dbReference type="Pfam" id="PF07804">
    <property type="entry name" value="HipA_C"/>
    <property type="match status" value="1"/>
</dbReference>
<dbReference type="PANTHER" id="PTHR37419:SF1">
    <property type="entry name" value="SERINE_THREONINE-PROTEIN KINASE TOXIN HIPA"/>
    <property type="match status" value="1"/>
</dbReference>
<evidence type="ECO:0000256" key="3">
    <source>
        <dbReference type="ARBA" id="ARBA00022777"/>
    </source>
</evidence>
<evidence type="ECO:0000313" key="5">
    <source>
        <dbReference type="EMBL" id="MCO6024454.1"/>
    </source>
</evidence>
<sequence length="314" mass="35966">MERCLCCYQPLRAGEVDYHPQCAKKFFGTTVPVLPYSRKDINKLALVMVENRTALTGVQAKLSMDLEHDANGKAQRLTIVGVMGRYILKPQTEKFICLPEMEDLTMHLADIARISTVPHALIRFPDGELNYITRRIDRTGEGKKLPMEDMCQLSGKLTEQKYQGSYEMITRLIEKYSCAAKLDIVNYWEQVVFAWIVGNADMHLKNFSLYSPKNGKYVLTPTYDQVATAIVMPEDTEELALSLNGFQKKLLAMDFMEAMEATGVSERVAKRLLRHFTILKAKWFNCIDASFIAKQQKEKYKELVSKRLTILEKL</sequence>
<keyword evidence="6" id="KW-1185">Reference proteome</keyword>
<evidence type="ECO:0000259" key="4">
    <source>
        <dbReference type="Pfam" id="PF07804"/>
    </source>
</evidence>
<evidence type="ECO:0000313" key="6">
    <source>
        <dbReference type="Proteomes" id="UP001204015"/>
    </source>
</evidence>
<dbReference type="Proteomes" id="UP001204015">
    <property type="component" value="Unassembled WGS sequence"/>
</dbReference>
<dbReference type="InterPro" id="IPR012893">
    <property type="entry name" value="HipA-like_C"/>
</dbReference>
<dbReference type="Gene3D" id="1.10.1070.20">
    <property type="match status" value="1"/>
</dbReference>
<dbReference type="PANTHER" id="PTHR37419">
    <property type="entry name" value="SERINE/THREONINE-PROTEIN KINASE TOXIN HIPA"/>
    <property type="match status" value="1"/>
</dbReference>
<keyword evidence="3" id="KW-0418">Kinase</keyword>